<accession>F0SLT0</accession>
<reference evidence="4" key="1">
    <citation type="submission" date="2011-02" db="EMBL/GenBank/DDBJ databases">
        <title>The complete genome of Planctomyces brasiliensis DSM 5305.</title>
        <authorList>
            <person name="Lucas S."/>
            <person name="Copeland A."/>
            <person name="Lapidus A."/>
            <person name="Bruce D."/>
            <person name="Goodwin L."/>
            <person name="Pitluck S."/>
            <person name="Kyrpides N."/>
            <person name="Mavromatis K."/>
            <person name="Pagani I."/>
            <person name="Ivanova N."/>
            <person name="Ovchinnikova G."/>
            <person name="Lu M."/>
            <person name="Detter J.C."/>
            <person name="Han C."/>
            <person name="Land M."/>
            <person name="Hauser L."/>
            <person name="Markowitz V."/>
            <person name="Cheng J.-F."/>
            <person name="Hugenholtz P."/>
            <person name="Woyke T."/>
            <person name="Wu D."/>
            <person name="Tindall B."/>
            <person name="Pomrenke H.G."/>
            <person name="Brambilla E."/>
            <person name="Klenk H.-P."/>
            <person name="Eisen J.A."/>
        </authorList>
    </citation>
    <scope>NUCLEOTIDE SEQUENCE [LARGE SCALE GENOMIC DNA]</scope>
    <source>
        <strain evidence="4">ATCC 49424 / DSM 5305 / JCM 21570 / NBRC 103401 / IFAM 1448</strain>
    </source>
</reference>
<dbReference type="Proteomes" id="UP000006860">
    <property type="component" value="Chromosome"/>
</dbReference>
<keyword evidence="4" id="KW-1185">Reference proteome</keyword>
<evidence type="ECO:0000313" key="3">
    <source>
        <dbReference type="EMBL" id="ADY58821.1"/>
    </source>
</evidence>
<sequence>MRPDGAATQERTDQPFHETRRTDRSPKIMTTRARLFLFYIPLAILLLQIVIITFAWLQPADQPIDGEVPPAPAETNHE</sequence>
<proteinExistence type="predicted"/>
<keyword evidence="2" id="KW-0472">Membrane</keyword>
<protein>
    <submittedName>
        <fullName evidence="3">Uncharacterized protein</fullName>
    </submittedName>
</protein>
<dbReference type="KEGG" id="pbs:Plabr_1206"/>
<dbReference type="HOGENOM" id="CLU_2619827_0_0_0"/>
<organism evidence="3 4">
    <name type="scientific">Rubinisphaera brasiliensis (strain ATCC 49424 / DSM 5305 / JCM 21570 / IAM 15109 / NBRC 103401 / IFAM 1448)</name>
    <name type="common">Planctomyces brasiliensis</name>
    <dbReference type="NCBI Taxonomy" id="756272"/>
    <lineage>
        <taxon>Bacteria</taxon>
        <taxon>Pseudomonadati</taxon>
        <taxon>Planctomycetota</taxon>
        <taxon>Planctomycetia</taxon>
        <taxon>Planctomycetales</taxon>
        <taxon>Planctomycetaceae</taxon>
        <taxon>Rubinisphaera</taxon>
    </lineage>
</organism>
<gene>
    <name evidence="3" type="ordered locus">Plabr_1206</name>
</gene>
<keyword evidence="2" id="KW-1133">Transmembrane helix</keyword>
<evidence type="ECO:0000256" key="1">
    <source>
        <dbReference type="SAM" id="MobiDB-lite"/>
    </source>
</evidence>
<name>F0SLT0_RUBBR</name>
<keyword evidence="2" id="KW-0812">Transmembrane</keyword>
<evidence type="ECO:0000313" key="4">
    <source>
        <dbReference type="Proteomes" id="UP000006860"/>
    </source>
</evidence>
<dbReference type="AlphaFoldDB" id="F0SLT0"/>
<dbReference type="EMBL" id="CP002546">
    <property type="protein sequence ID" value="ADY58821.1"/>
    <property type="molecule type" value="Genomic_DNA"/>
</dbReference>
<feature type="region of interest" description="Disordered" evidence="1">
    <location>
        <begin position="1"/>
        <end position="25"/>
    </location>
</feature>
<feature type="compositionally biased region" description="Basic and acidic residues" evidence="1">
    <location>
        <begin position="10"/>
        <end position="25"/>
    </location>
</feature>
<evidence type="ECO:0000256" key="2">
    <source>
        <dbReference type="SAM" id="Phobius"/>
    </source>
</evidence>
<feature type="transmembrane region" description="Helical" evidence="2">
    <location>
        <begin position="36"/>
        <end position="57"/>
    </location>
</feature>